<dbReference type="InterPro" id="IPR051158">
    <property type="entry name" value="Metallophosphoesterase_sf"/>
</dbReference>
<feature type="domain" description="Calcineurin-like phosphoesterase" evidence="4">
    <location>
        <begin position="154"/>
        <end position="320"/>
    </location>
</feature>
<feature type="transmembrane region" description="Helical" evidence="3">
    <location>
        <begin position="107"/>
        <end position="129"/>
    </location>
</feature>
<dbReference type="Proteomes" id="UP000320338">
    <property type="component" value="Unassembled WGS sequence"/>
</dbReference>
<dbReference type="GO" id="GO:0046872">
    <property type="term" value="F:metal ion binding"/>
    <property type="evidence" value="ECO:0007669"/>
    <property type="project" value="UniProtKB-KW"/>
</dbReference>
<evidence type="ECO:0000259" key="4">
    <source>
        <dbReference type="Pfam" id="PF00149"/>
    </source>
</evidence>
<evidence type="ECO:0000313" key="5">
    <source>
        <dbReference type="EMBL" id="GEC20519.1"/>
    </source>
</evidence>
<feature type="transmembrane region" description="Helical" evidence="3">
    <location>
        <begin position="6"/>
        <end position="23"/>
    </location>
</feature>
<comment type="caution">
    <text evidence="5">The sequence shown here is derived from an EMBL/GenBank/DDBJ whole genome shotgun (WGS) entry which is preliminary data.</text>
</comment>
<accession>A0A4Y3WRV5</accession>
<evidence type="ECO:0000256" key="1">
    <source>
        <dbReference type="ARBA" id="ARBA00022723"/>
    </source>
</evidence>
<proteinExistence type="predicted"/>
<dbReference type="EMBL" id="BJNG01000020">
    <property type="protein sequence ID" value="GEC20519.1"/>
    <property type="molecule type" value="Genomic_DNA"/>
</dbReference>
<keyword evidence="3" id="KW-0812">Transmembrane</keyword>
<dbReference type="InterPro" id="IPR029052">
    <property type="entry name" value="Metallo-depent_PP-like"/>
</dbReference>
<gene>
    <name evidence="5" type="ORF">PHY01_28020</name>
</gene>
<feature type="transmembrane region" description="Helical" evidence="3">
    <location>
        <begin position="35"/>
        <end position="53"/>
    </location>
</feature>
<dbReference type="SUPFAM" id="SSF56300">
    <property type="entry name" value="Metallo-dependent phosphatases"/>
    <property type="match status" value="1"/>
</dbReference>
<dbReference type="RefSeq" id="WP_141279066.1">
    <property type="nucleotide sequence ID" value="NZ_BAAARZ010000003.1"/>
</dbReference>
<dbReference type="CDD" id="cd07385">
    <property type="entry name" value="MPP_YkuE_C"/>
    <property type="match status" value="1"/>
</dbReference>
<keyword evidence="6" id="KW-1185">Reference proteome</keyword>
<dbReference type="InterPro" id="IPR004843">
    <property type="entry name" value="Calcineurin-like_PHP"/>
</dbReference>
<dbReference type="PANTHER" id="PTHR31302">
    <property type="entry name" value="TRANSMEMBRANE PROTEIN WITH METALLOPHOSPHOESTERASE DOMAIN-RELATED"/>
    <property type="match status" value="1"/>
</dbReference>
<sequence>MGYVAFVLVLVALLHLYVYRRAVHDVTDGRRARRVGAAVVAVLGLAVAGALLTRTALPPDTARPLHYLGWFWFALLVYVGMVLALGELVRLAVRFVRGRPSPERRKFLARVIAGAAAVTAVGAVTHGAIVARQPRVERREVLLDRLDPAFDGFTIAAISDIHLGPLVDGADAAGFVAMINGAAPDVVAVVGDLVDGSVEELGGYAAPLADIAAPTYFVTGNHEYYSGAAEWVAFLPTLGIRVLRNEREEIRRGDAVLHLAGCDDRTAAASGVPGHGFDLDAALAGRDPEQPVVLLCHQPVMVDRAVAAGVDLQISGHTHGGQLWPLTQVALVDQPVLAGLVRVGPTWLYVTRGTGFWGPPVRVGSPPEITVLTLRSRRSPPG</sequence>
<dbReference type="OrthoDB" id="9780884at2"/>
<keyword evidence="3" id="KW-1133">Transmembrane helix</keyword>
<feature type="transmembrane region" description="Helical" evidence="3">
    <location>
        <begin position="65"/>
        <end position="86"/>
    </location>
</feature>
<reference evidence="5 6" key="1">
    <citation type="submission" date="2019-06" db="EMBL/GenBank/DDBJ databases">
        <title>Whole genome shotgun sequence of Pseudonocardia hydrocarbonoxydans NBRC 14498.</title>
        <authorList>
            <person name="Hosoyama A."/>
            <person name="Uohara A."/>
            <person name="Ohji S."/>
            <person name="Ichikawa N."/>
        </authorList>
    </citation>
    <scope>NUCLEOTIDE SEQUENCE [LARGE SCALE GENOMIC DNA]</scope>
    <source>
        <strain evidence="5 6">NBRC 14498</strain>
    </source>
</reference>
<keyword evidence="3" id="KW-0472">Membrane</keyword>
<protein>
    <submittedName>
        <fullName evidence="5">Metallophosphatase</fullName>
    </submittedName>
</protein>
<dbReference type="GO" id="GO:0009245">
    <property type="term" value="P:lipid A biosynthetic process"/>
    <property type="evidence" value="ECO:0007669"/>
    <property type="project" value="TreeGrafter"/>
</dbReference>
<dbReference type="GO" id="GO:0016020">
    <property type="term" value="C:membrane"/>
    <property type="evidence" value="ECO:0007669"/>
    <property type="project" value="GOC"/>
</dbReference>
<dbReference type="GO" id="GO:0008758">
    <property type="term" value="F:UDP-2,3-diacylglucosamine hydrolase activity"/>
    <property type="evidence" value="ECO:0007669"/>
    <property type="project" value="TreeGrafter"/>
</dbReference>
<name>A0A4Y3WRV5_9PSEU</name>
<evidence type="ECO:0000256" key="2">
    <source>
        <dbReference type="ARBA" id="ARBA00022801"/>
    </source>
</evidence>
<dbReference type="Gene3D" id="3.60.21.10">
    <property type="match status" value="1"/>
</dbReference>
<evidence type="ECO:0000313" key="6">
    <source>
        <dbReference type="Proteomes" id="UP000320338"/>
    </source>
</evidence>
<organism evidence="5 6">
    <name type="scientific">Pseudonocardia hydrocarbonoxydans</name>
    <dbReference type="NCBI Taxonomy" id="76726"/>
    <lineage>
        <taxon>Bacteria</taxon>
        <taxon>Bacillati</taxon>
        <taxon>Actinomycetota</taxon>
        <taxon>Actinomycetes</taxon>
        <taxon>Pseudonocardiales</taxon>
        <taxon>Pseudonocardiaceae</taxon>
        <taxon>Pseudonocardia</taxon>
    </lineage>
</organism>
<dbReference type="Pfam" id="PF00149">
    <property type="entry name" value="Metallophos"/>
    <property type="match status" value="1"/>
</dbReference>
<keyword evidence="2" id="KW-0378">Hydrolase</keyword>
<keyword evidence="1" id="KW-0479">Metal-binding</keyword>
<dbReference type="PANTHER" id="PTHR31302:SF31">
    <property type="entry name" value="PHOSPHODIESTERASE YAEI"/>
    <property type="match status" value="1"/>
</dbReference>
<dbReference type="AlphaFoldDB" id="A0A4Y3WRV5"/>
<evidence type="ECO:0000256" key="3">
    <source>
        <dbReference type="SAM" id="Phobius"/>
    </source>
</evidence>